<dbReference type="EMBL" id="JAEPBG010000001">
    <property type="protein sequence ID" value="MBK4733063.1"/>
    <property type="molecule type" value="Genomic_DNA"/>
</dbReference>
<evidence type="ECO:0000313" key="8">
    <source>
        <dbReference type="EMBL" id="MBK4733063.1"/>
    </source>
</evidence>
<comment type="subcellular location">
    <subcellularLocation>
        <location evidence="1">Cell membrane</location>
        <topology evidence="1">Multi-pass membrane protein</topology>
    </subcellularLocation>
</comment>
<keyword evidence="2" id="KW-1003">Cell membrane</keyword>
<name>A0A934W5C4_9BURK</name>
<feature type="domain" description="Metallo-beta-lactamase" evidence="7">
    <location>
        <begin position="587"/>
        <end position="782"/>
    </location>
</feature>
<feature type="transmembrane region" description="Helical" evidence="6">
    <location>
        <begin position="441"/>
        <end position="461"/>
    </location>
</feature>
<feature type="transmembrane region" description="Helical" evidence="6">
    <location>
        <begin position="295"/>
        <end position="318"/>
    </location>
</feature>
<protein>
    <submittedName>
        <fullName evidence="8">DNA internalization-related competence protein ComEC/Rec2</fullName>
    </submittedName>
</protein>
<dbReference type="NCBIfam" id="TIGR00361">
    <property type="entry name" value="ComEC_Rec2"/>
    <property type="match status" value="1"/>
</dbReference>
<keyword evidence="9" id="KW-1185">Reference proteome</keyword>
<keyword evidence="5 6" id="KW-0472">Membrane</keyword>
<dbReference type="Gene3D" id="3.60.15.10">
    <property type="entry name" value="Ribonuclease Z/Hydroxyacylglutathione hydrolase-like"/>
    <property type="match status" value="1"/>
</dbReference>
<comment type="caution">
    <text evidence="8">The sequence shown here is derived from an EMBL/GenBank/DDBJ whole genome shotgun (WGS) entry which is preliminary data.</text>
</comment>
<evidence type="ECO:0000256" key="6">
    <source>
        <dbReference type="SAM" id="Phobius"/>
    </source>
</evidence>
<evidence type="ECO:0000256" key="4">
    <source>
        <dbReference type="ARBA" id="ARBA00022989"/>
    </source>
</evidence>
<dbReference type="InterPro" id="IPR025405">
    <property type="entry name" value="DUF4131"/>
</dbReference>
<dbReference type="Pfam" id="PF00753">
    <property type="entry name" value="Lactamase_B"/>
    <property type="match status" value="1"/>
</dbReference>
<feature type="transmembrane region" description="Helical" evidence="6">
    <location>
        <begin position="338"/>
        <end position="357"/>
    </location>
</feature>
<dbReference type="SMART" id="SM00849">
    <property type="entry name" value="Lactamase_B"/>
    <property type="match status" value="1"/>
</dbReference>
<dbReference type="Proteomes" id="UP000622890">
    <property type="component" value="Unassembled WGS sequence"/>
</dbReference>
<dbReference type="GO" id="GO:0030420">
    <property type="term" value="P:establishment of competence for transformation"/>
    <property type="evidence" value="ECO:0007669"/>
    <property type="project" value="InterPro"/>
</dbReference>
<keyword evidence="4 6" id="KW-1133">Transmembrane helix</keyword>
<gene>
    <name evidence="8" type="ORF">JJB74_00330</name>
</gene>
<sequence>MLLGLCLIGVVLCGFGLRLAALRIVLARFSHEDSRTPFALSRPHSGRIEAHPDASWLFDTSAAQATYGERADAAAEGTGFDMANACRLVLRALCGAILGFAWAALFAHHHLAVSLPADLEGRDLVVTGVIDNLPSRFDGGQRFNFTVEAARDAGGAPVSLPPRLALGWYDPRDAAAGQGAPKLEPGERWQFTLRLRRPHGNANPEGFDYEVWLLQQNLRATGTVRDGDGNRRLAAFVPGFGTVVERCRGWLRERIEAALRDKPYAGVIVALVIGDQRDIAQSDWKVFNRTGIGHLVSISGLHITMVAGMVAALINALWRCSFFTAAQLPLLLPAQKAAAAAGALTAFVYVLLAGFGVPAQRTLYMISTVAMALWSGRMLGVLQLLCAALFVVLLLDPWAVLWPGFWLSFGAVAMLLYAGTGRGRPTPADTRIGRWKRAMHGACRTQYAVTVGLVPLTLLLFGQVSLVSPLANAVAIPLVSFIVTPLSLAGSVLPAPLSQWTLLAAHWLVECLARALAWLSALPPAVWSTPLPTAWMFLLALLGTIWLLAPRGWPARWLGIATWMPLLLNHPSAPRQGFDAIAFDVGQGNAVLIETRHHRLLYDTGPVYSPESDAGGRVILPYLRARGIAALDAIVVSHSDADHSGGALSVLEEMKVGWVATSLEPGHAIVRASPQHRRCLAGQVWEWDGVRFEMLHPPAGLYADGIWKTNAHSCTLKVSYGAQSLLLPGDIEAPQEALLLVTMPEKLKATVLLAPHHGSGTSSTKAFLDAVAPEVAIFQVGYRNRYRHPKPEVFERYAEQGIRRMRSDSDGAVLMRFDGKLKAEAWRMLRKRYWQE</sequence>
<evidence type="ECO:0000259" key="7">
    <source>
        <dbReference type="SMART" id="SM00849"/>
    </source>
</evidence>
<dbReference type="SUPFAM" id="SSF56281">
    <property type="entry name" value="Metallo-hydrolase/oxidoreductase"/>
    <property type="match status" value="1"/>
</dbReference>
<feature type="transmembrane region" description="Helical" evidence="6">
    <location>
        <begin position="378"/>
        <end position="395"/>
    </location>
</feature>
<accession>A0A934W5C4</accession>
<keyword evidence="3 6" id="KW-0812">Transmembrane</keyword>
<dbReference type="InterPro" id="IPR004797">
    <property type="entry name" value="Competence_ComEC/Rec2"/>
</dbReference>
<feature type="transmembrane region" description="Helical" evidence="6">
    <location>
        <begin position="401"/>
        <end position="420"/>
    </location>
</feature>
<dbReference type="InterPro" id="IPR052159">
    <property type="entry name" value="Competence_DNA_uptake"/>
</dbReference>
<dbReference type="Pfam" id="PF03772">
    <property type="entry name" value="Competence"/>
    <property type="match status" value="1"/>
</dbReference>
<dbReference type="CDD" id="cd07731">
    <property type="entry name" value="ComA-like_MBL-fold"/>
    <property type="match status" value="1"/>
</dbReference>
<evidence type="ECO:0000256" key="5">
    <source>
        <dbReference type="ARBA" id="ARBA00023136"/>
    </source>
</evidence>
<dbReference type="InterPro" id="IPR036866">
    <property type="entry name" value="RibonucZ/Hydroxyglut_hydro"/>
</dbReference>
<dbReference type="InterPro" id="IPR004477">
    <property type="entry name" value="ComEC_N"/>
</dbReference>
<evidence type="ECO:0000313" key="9">
    <source>
        <dbReference type="Proteomes" id="UP000622890"/>
    </source>
</evidence>
<evidence type="ECO:0000256" key="1">
    <source>
        <dbReference type="ARBA" id="ARBA00004651"/>
    </source>
</evidence>
<evidence type="ECO:0000256" key="3">
    <source>
        <dbReference type="ARBA" id="ARBA00022692"/>
    </source>
</evidence>
<dbReference type="NCBIfam" id="TIGR00360">
    <property type="entry name" value="ComEC_N-term"/>
    <property type="match status" value="1"/>
</dbReference>
<proteinExistence type="predicted"/>
<dbReference type="PANTHER" id="PTHR30619">
    <property type="entry name" value="DNA INTERNALIZATION/COMPETENCE PROTEIN COMEC/REC2"/>
    <property type="match status" value="1"/>
</dbReference>
<dbReference type="GO" id="GO:0005886">
    <property type="term" value="C:plasma membrane"/>
    <property type="evidence" value="ECO:0007669"/>
    <property type="project" value="UniProtKB-SubCell"/>
</dbReference>
<feature type="transmembrane region" description="Helical" evidence="6">
    <location>
        <begin position="473"/>
        <end position="493"/>
    </location>
</feature>
<reference evidence="8" key="1">
    <citation type="submission" date="2021-01" db="EMBL/GenBank/DDBJ databases">
        <title>Genome sequence of strain Noviherbaspirillum sp. DKR-6.</title>
        <authorList>
            <person name="Chaudhary D.K."/>
        </authorList>
    </citation>
    <scope>NUCLEOTIDE SEQUENCE</scope>
    <source>
        <strain evidence="8">DKR-6</strain>
    </source>
</reference>
<dbReference type="InterPro" id="IPR035681">
    <property type="entry name" value="ComA-like_MBL"/>
</dbReference>
<dbReference type="InterPro" id="IPR001279">
    <property type="entry name" value="Metallo-B-lactamas"/>
</dbReference>
<organism evidence="8 9">
    <name type="scientific">Noviherbaspirillum pedocola</name>
    <dbReference type="NCBI Taxonomy" id="2801341"/>
    <lineage>
        <taxon>Bacteria</taxon>
        <taxon>Pseudomonadati</taxon>
        <taxon>Pseudomonadota</taxon>
        <taxon>Betaproteobacteria</taxon>
        <taxon>Burkholderiales</taxon>
        <taxon>Oxalobacteraceae</taxon>
        <taxon>Noviherbaspirillum</taxon>
    </lineage>
</organism>
<dbReference type="Pfam" id="PF13567">
    <property type="entry name" value="DUF4131"/>
    <property type="match status" value="1"/>
</dbReference>
<dbReference type="AlphaFoldDB" id="A0A934W5C4"/>
<evidence type="ECO:0000256" key="2">
    <source>
        <dbReference type="ARBA" id="ARBA00022475"/>
    </source>
</evidence>
<dbReference type="PANTHER" id="PTHR30619:SF1">
    <property type="entry name" value="RECOMBINATION PROTEIN 2"/>
    <property type="match status" value="1"/>
</dbReference>